<dbReference type="GO" id="GO:0005975">
    <property type="term" value="P:carbohydrate metabolic process"/>
    <property type="evidence" value="ECO:0007669"/>
    <property type="project" value="InterPro"/>
</dbReference>
<dbReference type="STRING" id="1314674.A0A0D7AUY4"/>
<evidence type="ECO:0000256" key="2">
    <source>
        <dbReference type="ARBA" id="ARBA00004609"/>
    </source>
</evidence>
<organism evidence="14 15">
    <name type="scientific">Cylindrobasidium torrendii FP15055 ss-10</name>
    <dbReference type="NCBI Taxonomy" id="1314674"/>
    <lineage>
        <taxon>Eukaryota</taxon>
        <taxon>Fungi</taxon>
        <taxon>Dikarya</taxon>
        <taxon>Basidiomycota</taxon>
        <taxon>Agaricomycotina</taxon>
        <taxon>Agaricomycetes</taxon>
        <taxon>Agaricomycetidae</taxon>
        <taxon>Agaricales</taxon>
        <taxon>Marasmiineae</taxon>
        <taxon>Physalacriaceae</taxon>
        <taxon>Cylindrobasidium</taxon>
    </lineage>
</organism>
<dbReference type="PANTHER" id="PTHR46471">
    <property type="entry name" value="CHITIN DEACETYLASE"/>
    <property type="match status" value="1"/>
</dbReference>
<evidence type="ECO:0000256" key="10">
    <source>
        <dbReference type="ARBA" id="ARBA00023288"/>
    </source>
</evidence>
<evidence type="ECO:0000256" key="3">
    <source>
        <dbReference type="ARBA" id="ARBA00022475"/>
    </source>
</evidence>
<evidence type="ECO:0000256" key="8">
    <source>
        <dbReference type="ARBA" id="ARBA00023136"/>
    </source>
</evidence>
<protein>
    <submittedName>
        <fullName evidence="14">Carbohydrate esterase family 4 protein</fullName>
    </submittedName>
</protein>
<dbReference type="GO" id="GO:0046872">
    <property type="term" value="F:metal ion binding"/>
    <property type="evidence" value="ECO:0007669"/>
    <property type="project" value="UniProtKB-KW"/>
</dbReference>
<proteinExistence type="predicted"/>
<keyword evidence="10" id="KW-0449">Lipoprotein</keyword>
<dbReference type="GO" id="GO:0071555">
    <property type="term" value="P:cell wall organization"/>
    <property type="evidence" value="ECO:0007669"/>
    <property type="project" value="UniProtKB-KW"/>
</dbReference>
<comment type="subcellular location">
    <subcellularLocation>
        <location evidence="2">Cell membrane</location>
        <topology evidence="2">Lipid-anchor</topology>
        <topology evidence="2">GPI-anchor</topology>
    </subcellularLocation>
</comment>
<dbReference type="EMBL" id="KN880867">
    <property type="protein sequence ID" value="KIY61805.1"/>
    <property type="molecule type" value="Genomic_DNA"/>
</dbReference>
<dbReference type="GO" id="GO:0016810">
    <property type="term" value="F:hydrolase activity, acting on carbon-nitrogen (but not peptide) bonds"/>
    <property type="evidence" value="ECO:0007669"/>
    <property type="project" value="InterPro"/>
</dbReference>
<name>A0A0D7AUY4_9AGAR</name>
<evidence type="ECO:0000256" key="4">
    <source>
        <dbReference type="ARBA" id="ARBA00022622"/>
    </source>
</evidence>
<dbReference type="Pfam" id="PF01522">
    <property type="entry name" value="Polysacc_deac_1"/>
    <property type="match status" value="1"/>
</dbReference>
<keyword evidence="9" id="KW-0119">Carbohydrate metabolism</keyword>
<dbReference type="PANTHER" id="PTHR46471:SF2">
    <property type="entry name" value="CHITIN DEACETYLASE-RELATED"/>
    <property type="match status" value="1"/>
</dbReference>
<dbReference type="Gene3D" id="3.20.20.370">
    <property type="entry name" value="Glycoside hydrolase/deacetylase"/>
    <property type="match status" value="1"/>
</dbReference>
<dbReference type="AlphaFoldDB" id="A0A0D7AUY4"/>
<gene>
    <name evidence="14" type="ORF">CYLTODRAFT_495029</name>
</gene>
<dbReference type="GO" id="GO:0005886">
    <property type="term" value="C:plasma membrane"/>
    <property type="evidence" value="ECO:0007669"/>
    <property type="project" value="UniProtKB-SubCell"/>
</dbReference>
<dbReference type="CDD" id="cd10951">
    <property type="entry name" value="CE4_ClCDA_like"/>
    <property type="match status" value="1"/>
</dbReference>
<dbReference type="InterPro" id="IPR011330">
    <property type="entry name" value="Glyco_hydro/deAcase_b/a-brl"/>
</dbReference>
<comment type="cofactor">
    <cofactor evidence="1">
        <name>Co(2+)</name>
        <dbReference type="ChEBI" id="CHEBI:48828"/>
    </cofactor>
</comment>
<accession>A0A0D7AUY4</accession>
<reference evidence="14 15" key="1">
    <citation type="journal article" date="2015" name="Fungal Genet. Biol.">
        <title>Evolution of novel wood decay mechanisms in Agaricales revealed by the genome sequences of Fistulina hepatica and Cylindrobasidium torrendii.</title>
        <authorList>
            <person name="Floudas D."/>
            <person name="Held B.W."/>
            <person name="Riley R."/>
            <person name="Nagy L.G."/>
            <person name="Koehler G."/>
            <person name="Ransdell A.S."/>
            <person name="Younus H."/>
            <person name="Chow J."/>
            <person name="Chiniquy J."/>
            <person name="Lipzen A."/>
            <person name="Tritt A."/>
            <person name="Sun H."/>
            <person name="Haridas S."/>
            <person name="LaButti K."/>
            <person name="Ohm R.A."/>
            <person name="Kues U."/>
            <person name="Blanchette R.A."/>
            <person name="Grigoriev I.V."/>
            <person name="Minto R.E."/>
            <person name="Hibbett D.S."/>
        </authorList>
    </citation>
    <scope>NUCLEOTIDE SEQUENCE [LARGE SCALE GENOMIC DNA]</scope>
    <source>
        <strain evidence="14 15">FP15055 ss-10</strain>
    </source>
</reference>
<dbReference type="SUPFAM" id="SSF88713">
    <property type="entry name" value="Glycoside hydrolase/deacetylase"/>
    <property type="match status" value="1"/>
</dbReference>
<dbReference type="Proteomes" id="UP000054007">
    <property type="component" value="Unassembled WGS sequence"/>
</dbReference>
<evidence type="ECO:0000256" key="7">
    <source>
        <dbReference type="ARBA" id="ARBA00022801"/>
    </source>
</evidence>
<dbReference type="InterPro" id="IPR002509">
    <property type="entry name" value="NODB_dom"/>
</dbReference>
<keyword evidence="15" id="KW-1185">Reference proteome</keyword>
<keyword evidence="4" id="KW-0336">GPI-anchor</keyword>
<keyword evidence="8" id="KW-0472">Membrane</keyword>
<feature type="signal peptide" evidence="12">
    <location>
        <begin position="1"/>
        <end position="18"/>
    </location>
</feature>
<dbReference type="GO" id="GO:0098552">
    <property type="term" value="C:side of membrane"/>
    <property type="evidence" value="ECO:0007669"/>
    <property type="project" value="UniProtKB-KW"/>
</dbReference>
<keyword evidence="7" id="KW-0378">Hydrolase</keyword>
<dbReference type="OrthoDB" id="2125469at2759"/>
<dbReference type="PROSITE" id="PS51677">
    <property type="entry name" value="NODB"/>
    <property type="match status" value="1"/>
</dbReference>
<sequence>MLFSIATLSLAFVVLVSATPVRRQGGGVITQCSVPNTAAITFDDGPGAFTKDIVDILDSKKAKGTFFVNGANGACIYDDTSVDHIQYAYGKGHQIASHSWAHADLATLGKGDVLRELTLVDDALEKIIGVVPSMMRPPFGSVNDVVLEAAAENGQLVVNWNYDTRDALGASPEESLAVYGEAAGTGSPILILSHETIETTSTVVLAQAIDTLQGAGYKLVTVAECLGASAYSKTGKRGSRDDSWTC</sequence>
<evidence type="ECO:0000313" key="15">
    <source>
        <dbReference type="Proteomes" id="UP000054007"/>
    </source>
</evidence>
<keyword evidence="11" id="KW-0961">Cell wall biogenesis/degradation</keyword>
<evidence type="ECO:0000256" key="11">
    <source>
        <dbReference type="ARBA" id="ARBA00023316"/>
    </source>
</evidence>
<feature type="chain" id="PRO_5002316411" evidence="12">
    <location>
        <begin position="19"/>
        <end position="246"/>
    </location>
</feature>
<evidence type="ECO:0000256" key="1">
    <source>
        <dbReference type="ARBA" id="ARBA00001941"/>
    </source>
</evidence>
<evidence type="ECO:0000256" key="12">
    <source>
        <dbReference type="SAM" id="SignalP"/>
    </source>
</evidence>
<keyword evidence="4" id="KW-0325">Glycoprotein</keyword>
<keyword evidence="3" id="KW-1003">Cell membrane</keyword>
<keyword evidence="6 12" id="KW-0732">Signal</keyword>
<evidence type="ECO:0000259" key="13">
    <source>
        <dbReference type="PROSITE" id="PS51677"/>
    </source>
</evidence>
<evidence type="ECO:0000256" key="6">
    <source>
        <dbReference type="ARBA" id="ARBA00022729"/>
    </source>
</evidence>
<keyword evidence="5" id="KW-0479">Metal-binding</keyword>
<feature type="domain" description="NodB homology" evidence="13">
    <location>
        <begin position="36"/>
        <end position="220"/>
    </location>
</feature>
<evidence type="ECO:0000256" key="9">
    <source>
        <dbReference type="ARBA" id="ARBA00023277"/>
    </source>
</evidence>
<evidence type="ECO:0000256" key="5">
    <source>
        <dbReference type="ARBA" id="ARBA00022723"/>
    </source>
</evidence>
<evidence type="ECO:0000313" key="14">
    <source>
        <dbReference type="EMBL" id="KIY61805.1"/>
    </source>
</evidence>